<dbReference type="GO" id="GO:0000160">
    <property type="term" value="P:phosphorelay signal transduction system"/>
    <property type="evidence" value="ECO:0007669"/>
    <property type="project" value="InterPro"/>
</dbReference>
<dbReference type="PANTHER" id="PTHR44688:SF16">
    <property type="entry name" value="DNA-BINDING TRANSCRIPTIONAL ACTIVATOR DEVR_DOSR"/>
    <property type="match status" value="1"/>
</dbReference>
<dbReference type="EMBL" id="CP037867">
    <property type="protein sequence ID" value="QBM27140.1"/>
    <property type="molecule type" value="Genomic_DNA"/>
</dbReference>
<dbReference type="Pfam" id="PF00072">
    <property type="entry name" value="Response_reg"/>
    <property type="match status" value="1"/>
</dbReference>
<dbReference type="PROSITE" id="PS00622">
    <property type="entry name" value="HTH_LUXR_1"/>
    <property type="match status" value="1"/>
</dbReference>
<dbReference type="InterPro" id="IPR000792">
    <property type="entry name" value="Tscrpt_reg_LuxR_C"/>
</dbReference>
<accession>A0A4P6WUR5</accession>
<evidence type="ECO:0000313" key="7">
    <source>
        <dbReference type="EMBL" id="QBM27140.1"/>
    </source>
</evidence>
<keyword evidence="2" id="KW-0238">DNA-binding</keyword>
<evidence type="ECO:0000256" key="3">
    <source>
        <dbReference type="ARBA" id="ARBA00023163"/>
    </source>
</evidence>
<keyword evidence="8" id="KW-1185">Reference proteome</keyword>
<evidence type="ECO:0000256" key="4">
    <source>
        <dbReference type="PROSITE-ProRule" id="PRU00169"/>
    </source>
</evidence>
<dbReference type="InterPro" id="IPR036388">
    <property type="entry name" value="WH-like_DNA-bd_sf"/>
</dbReference>
<feature type="domain" description="HTH luxR-type" evidence="5">
    <location>
        <begin position="150"/>
        <end position="215"/>
    </location>
</feature>
<dbReference type="PRINTS" id="PR00038">
    <property type="entry name" value="HTHLUXR"/>
</dbReference>
<sequence length="218" mass="23999">MAAPEPLTPPNPPVHIVDDDADFRDGLAWLLDSRGLPTRVWTGGDAFVQALQRGELGELARACSVVLLDIRMEPLSGLATFEQLKAARWPWPVLFLTGHGDVGMAVAAVKNGAWDFLEKPFQNNQLVDKVEAACQAAVRLHTEAREKLRFQQALAALSAREREVLDELLAGHYNKNIADHLGIAQRTVEFHRANIFDKLGVASAVELAHRMGRLIADD</sequence>
<organism evidence="7 8">
    <name type="scientific">Hydrogenophaga pseudoflava</name>
    <name type="common">Pseudomonas carboxydoflava</name>
    <dbReference type="NCBI Taxonomy" id="47421"/>
    <lineage>
        <taxon>Bacteria</taxon>
        <taxon>Pseudomonadati</taxon>
        <taxon>Pseudomonadota</taxon>
        <taxon>Betaproteobacteria</taxon>
        <taxon>Burkholderiales</taxon>
        <taxon>Comamonadaceae</taxon>
        <taxon>Hydrogenophaga</taxon>
    </lineage>
</organism>
<keyword evidence="4" id="KW-0597">Phosphoprotein</keyword>
<dbReference type="AlphaFoldDB" id="A0A4P6WUR5"/>
<dbReference type="SUPFAM" id="SSF46894">
    <property type="entry name" value="C-terminal effector domain of the bipartite response regulators"/>
    <property type="match status" value="1"/>
</dbReference>
<proteinExistence type="predicted"/>
<dbReference type="InterPro" id="IPR016032">
    <property type="entry name" value="Sig_transdc_resp-reg_C-effctor"/>
</dbReference>
<keyword evidence="3" id="KW-0804">Transcription</keyword>
<dbReference type="PROSITE" id="PS50110">
    <property type="entry name" value="RESPONSE_REGULATORY"/>
    <property type="match status" value="1"/>
</dbReference>
<keyword evidence="1" id="KW-0805">Transcription regulation</keyword>
<dbReference type="SUPFAM" id="SSF52172">
    <property type="entry name" value="CheY-like"/>
    <property type="match status" value="1"/>
</dbReference>
<evidence type="ECO:0000313" key="8">
    <source>
        <dbReference type="Proteomes" id="UP000293912"/>
    </source>
</evidence>
<dbReference type="PANTHER" id="PTHR44688">
    <property type="entry name" value="DNA-BINDING TRANSCRIPTIONAL ACTIVATOR DEVR_DOSR"/>
    <property type="match status" value="1"/>
</dbReference>
<evidence type="ECO:0000259" key="6">
    <source>
        <dbReference type="PROSITE" id="PS50110"/>
    </source>
</evidence>
<protein>
    <submittedName>
        <fullName evidence="7">Transcriptional regulatory protein TdiR</fullName>
    </submittedName>
</protein>
<dbReference type="InterPro" id="IPR011006">
    <property type="entry name" value="CheY-like_superfamily"/>
</dbReference>
<dbReference type="GO" id="GO:0006355">
    <property type="term" value="P:regulation of DNA-templated transcription"/>
    <property type="evidence" value="ECO:0007669"/>
    <property type="project" value="InterPro"/>
</dbReference>
<dbReference type="GO" id="GO:0003677">
    <property type="term" value="F:DNA binding"/>
    <property type="evidence" value="ECO:0007669"/>
    <property type="project" value="UniProtKB-KW"/>
</dbReference>
<dbReference type="Proteomes" id="UP000293912">
    <property type="component" value="Chromosome"/>
</dbReference>
<dbReference type="Gene3D" id="3.40.50.2300">
    <property type="match status" value="1"/>
</dbReference>
<dbReference type="KEGG" id="hpse:HPF_05560"/>
<feature type="domain" description="Response regulatory" evidence="6">
    <location>
        <begin position="13"/>
        <end position="134"/>
    </location>
</feature>
<dbReference type="SMART" id="SM00421">
    <property type="entry name" value="HTH_LUXR"/>
    <property type="match status" value="1"/>
</dbReference>
<dbReference type="PROSITE" id="PS50043">
    <property type="entry name" value="HTH_LUXR_2"/>
    <property type="match status" value="1"/>
</dbReference>
<feature type="modified residue" description="4-aspartylphosphate" evidence="4">
    <location>
        <position position="69"/>
    </location>
</feature>
<dbReference type="InterPro" id="IPR001789">
    <property type="entry name" value="Sig_transdc_resp-reg_receiver"/>
</dbReference>
<gene>
    <name evidence="7" type="primary">tdiR1</name>
    <name evidence="7" type="ORF">HPF_05560</name>
</gene>
<name>A0A4P6WUR5_HYDPS</name>
<reference evidence="7 8" key="1">
    <citation type="submission" date="2019-03" db="EMBL/GenBank/DDBJ databases">
        <authorList>
            <person name="Sebastian G."/>
            <person name="Baumann P."/>
            <person name="Ruckert C."/>
            <person name="Kalinowski J."/>
            <person name="Nebel B."/>
            <person name="Takors R."/>
            <person name="Blombach B."/>
        </authorList>
    </citation>
    <scope>NUCLEOTIDE SEQUENCE [LARGE SCALE GENOMIC DNA]</scope>
    <source>
        <strain evidence="7 8">DSM 1084</strain>
    </source>
</reference>
<dbReference type="SMART" id="SM00448">
    <property type="entry name" value="REC"/>
    <property type="match status" value="1"/>
</dbReference>
<dbReference type="Pfam" id="PF00196">
    <property type="entry name" value="GerE"/>
    <property type="match status" value="1"/>
</dbReference>
<dbReference type="Gene3D" id="1.10.10.10">
    <property type="entry name" value="Winged helix-like DNA-binding domain superfamily/Winged helix DNA-binding domain"/>
    <property type="match status" value="1"/>
</dbReference>
<evidence type="ECO:0000259" key="5">
    <source>
        <dbReference type="PROSITE" id="PS50043"/>
    </source>
</evidence>
<evidence type="ECO:0000256" key="1">
    <source>
        <dbReference type="ARBA" id="ARBA00023015"/>
    </source>
</evidence>
<evidence type="ECO:0000256" key="2">
    <source>
        <dbReference type="ARBA" id="ARBA00023125"/>
    </source>
</evidence>
<dbReference type="CDD" id="cd06170">
    <property type="entry name" value="LuxR_C_like"/>
    <property type="match status" value="1"/>
</dbReference>
<dbReference type="RefSeq" id="WP_241559648.1">
    <property type="nucleotide sequence ID" value="NZ_CP037867.1"/>
</dbReference>